<accession>A0A401UTJ6</accession>
<proteinExistence type="predicted"/>
<gene>
    <name evidence="1" type="ORF">Ctaglu_44010</name>
</gene>
<organism evidence="1 2">
    <name type="scientific">Clostridium tagluense</name>
    <dbReference type="NCBI Taxonomy" id="360422"/>
    <lineage>
        <taxon>Bacteria</taxon>
        <taxon>Bacillati</taxon>
        <taxon>Bacillota</taxon>
        <taxon>Clostridia</taxon>
        <taxon>Eubacteriales</taxon>
        <taxon>Clostridiaceae</taxon>
        <taxon>Clostridium</taxon>
    </lineage>
</organism>
<dbReference type="Pfam" id="PF12668">
    <property type="entry name" value="DUF3791"/>
    <property type="match status" value="1"/>
</dbReference>
<dbReference type="AlphaFoldDB" id="A0A401UTJ6"/>
<dbReference type="OrthoDB" id="7068343at2"/>
<evidence type="ECO:0000313" key="1">
    <source>
        <dbReference type="EMBL" id="GCD12778.1"/>
    </source>
</evidence>
<reference evidence="1 2" key="1">
    <citation type="submission" date="2018-11" db="EMBL/GenBank/DDBJ databases">
        <title>Genome sequencing and assembly of Clostridium tagluense strain A121.</title>
        <authorList>
            <person name="Murakami T."/>
            <person name="Segawa T."/>
            <person name="Shcherbakova V.A."/>
            <person name="Mori H."/>
            <person name="Yoshimura Y."/>
        </authorList>
    </citation>
    <scope>NUCLEOTIDE SEQUENCE [LARGE SCALE GENOMIC DNA]</scope>
    <source>
        <strain evidence="1 2">A121</strain>
    </source>
</reference>
<evidence type="ECO:0008006" key="3">
    <source>
        <dbReference type="Google" id="ProtNLM"/>
    </source>
</evidence>
<dbReference type="Proteomes" id="UP000287872">
    <property type="component" value="Unassembled WGS sequence"/>
</dbReference>
<comment type="caution">
    <text evidence="1">The sequence shown here is derived from an EMBL/GenBank/DDBJ whole genome shotgun (WGS) entry which is preliminary data.</text>
</comment>
<protein>
    <recommendedName>
        <fullName evidence="3">DUF3791 domain-containing protein</fullName>
    </recommendedName>
</protein>
<evidence type="ECO:0000313" key="2">
    <source>
        <dbReference type="Proteomes" id="UP000287872"/>
    </source>
</evidence>
<keyword evidence="2" id="KW-1185">Reference proteome</keyword>
<dbReference type="EMBL" id="BHYK01000041">
    <property type="protein sequence ID" value="GCD12778.1"/>
    <property type="molecule type" value="Genomic_DNA"/>
</dbReference>
<sequence>MEEKLDFLVYCIENYKNEKGLKGKETLEFFNRYRVFDYINASYEALHTTGREYIIEDLSIYINARQKVDSGIVQ</sequence>
<name>A0A401UTJ6_9CLOT</name>
<dbReference type="RefSeq" id="WP_125005732.1">
    <property type="nucleotide sequence ID" value="NZ_BHYK01000041.1"/>
</dbReference>
<dbReference type="InterPro" id="IPR024269">
    <property type="entry name" value="DUF3791"/>
</dbReference>